<accession>A0A6C2YL88</accession>
<name>A0A6C2YL88_9BACT</name>
<dbReference type="KEGG" id="tim:GMBLW1_22780"/>
<reference evidence="2" key="1">
    <citation type="submission" date="2019-04" db="EMBL/GenBank/DDBJ databases">
        <authorList>
            <consortium name="Science for Life Laboratories"/>
        </authorList>
    </citation>
    <scope>NUCLEOTIDE SEQUENCE</scope>
    <source>
        <strain evidence="2">MBLW1</strain>
    </source>
</reference>
<evidence type="ECO:0000256" key="1">
    <source>
        <dbReference type="SAM" id="SignalP"/>
    </source>
</evidence>
<dbReference type="EMBL" id="LR593887">
    <property type="protein sequence ID" value="VTR99134.1"/>
    <property type="molecule type" value="Genomic_DNA"/>
</dbReference>
<evidence type="ECO:0000313" key="2">
    <source>
        <dbReference type="EMBL" id="VIP01682.1"/>
    </source>
</evidence>
<protein>
    <submittedName>
        <fullName evidence="2">Uncharacterized protein</fullName>
    </submittedName>
</protein>
<keyword evidence="1" id="KW-0732">Signal</keyword>
<proteinExistence type="predicted"/>
<dbReference type="InParanoid" id="A0A6C2YL88"/>
<dbReference type="EMBL" id="LR586016">
    <property type="protein sequence ID" value="VIP01682.1"/>
    <property type="molecule type" value="Genomic_DNA"/>
</dbReference>
<dbReference type="InterPro" id="IPR011446">
    <property type="entry name" value="BBP7"/>
</dbReference>
<keyword evidence="3" id="KW-1185">Reference proteome</keyword>
<dbReference type="AlphaFoldDB" id="A0A6C2YL88"/>
<feature type="signal peptide" evidence="1">
    <location>
        <begin position="1"/>
        <end position="19"/>
    </location>
</feature>
<sequence>MRKGFLGSIAALATGASMAWGQSPEPAINPLTTTELVQTQAGAPLEAGSALTDPVPFGGGMMPPGGPGGFGPGMAPGPIGGMPFGGMPAPSFPPPPNFGGGHGGGHGGGRDFVRLYGGVEYLMWFPKSMSVPVPLVTTSAPAGFGVIGSPTTQVLSGGEDTGFNIQSGIRINLGGFLSPNGRVGFDVSGFIMEPRTVSEQAASDVFGLPTIARPFVNSATGFNESLLISFPGYANGNSQVDVSTKLWGTEGSLLLNLYRSEPDSPHRIVLNSTIGYRYIHLDEAVTVNHTSNLVTGAATQFGGLFVTGPVSIGVTDSFRTTNQFNGANFGLNGELRWNRWVIGGGTKIGIGVMHQELEVFGQSTLSPGFPNPVTGIPSATSVVPGGLLTNVNNIGRFNRDEFAVVPEVNVQVGFALTRYATLFAGYNFLYLSDVVRPGDQMVGTVNTGLVPTSVNYGFGGAGAASPTVTSEYWIHGLNFGLQLQF</sequence>
<dbReference type="Pfam" id="PF07585">
    <property type="entry name" value="BBP7"/>
    <property type="match status" value="1"/>
</dbReference>
<organism evidence="2">
    <name type="scientific">Tuwongella immobilis</name>
    <dbReference type="NCBI Taxonomy" id="692036"/>
    <lineage>
        <taxon>Bacteria</taxon>
        <taxon>Pseudomonadati</taxon>
        <taxon>Planctomycetota</taxon>
        <taxon>Planctomycetia</taxon>
        <taxon>Gemmatales</taxon>
        <taxon>Gemmataceae</taxon>
        <taxon>Tuwongella</taxon>
    </lineage>
</organism>
<dbReference type="Proteomes" id="UP000464378">
    <property type="component" value="Chromosome"/>
</dbReference>
<evidence type="ECO:0000313" key="3">
    <source>
        <dbReference type="Proteomes" id="UP000464378"/>
    </source>
</evidence>
<feature type="chain" id="PRO_5036172747" evidence="1">
    <location>
        <begin position="20"/>
        <end position="485"/>
    </location>
</feature>
<dbReference type="RefSeq" id="WP_162656912.1">
    <property type="nucleotide sequence ID" value="NZ_LR593887.1"/>
</dbReference>
<gene>
    <name evidence="2" type="ORF">GMBLW1_22780</name>
</gene>